<dbReference type="KEGG" id="ffu:CLAFUR5_12187"/>
<keyword evidence="2" id="KW-1185">Reference proteome</keyword>
<evidence type="ECO:0000313" key="2">
    <source>
        <dbReference type="Proteomes" id="UP000756132"/>
    </source>
</evidence>
<dbReference type="RefSeq" id="XP_047766843.1">
    <property type="nucleotide sequence ID" value="XM_047911335.1"/>
</dbReference>
<dbReference type="OrthoDB" id="3629107at2759"/>
<dbReference type="AlphaFoldDB" id="A0A9Q8PHE5"/>
<evidence type="ECO:0000313" key="1">
    <source>
        <dbReference type="EMBL" id="UJO22477.1"/>
    </source>
</evidence>
<proteinExistence type="predicted"/>
<name>A0A9Q8PHE5_PASFU</name>
<protein>
    <submittedName>
        <fullName evidence="1">Uncharacterized protein</fullName>
    </submittedName>
</protein>
<dbReference type="EMBL" id="CP090172">
    <property type="protein sequence ID" value="UJO22477.1"/>
    <property type="molecule type" value="Genomic_DNA"/>
</dbReference>
<reference evidence="1" key="2">
    <citation type="journal article" date="2022" name="Microb. Genom.">
        <title>A chromosome-scale genome assembly of the tomato pathogen Cladosporium fulvum reveals a compartmentalized genome architecture and the presence of a dispensable chromosome.</title>
        <authorList>
            <person name="Zaccaron A.Z."/>
            <person name="Chen L.H."/>
            <person name="Samaras A."/>
            <person name="Stergiopoulos I."/>
        </authorList>
    </citation>
    <scope>NUCLEOTIDE SEQUENCE</scope>
    <source>
        <strain evidence="1">Race5_Kim</strain>
    </source>
</reference>
<reference evidence="1" key="1">
    <citation type="submission" date="2021-12" db="EMBL/GenBank/DDBJ databases">
        <authorList>
            <person name="Zaccaron A."/>
            <person name="Stergiopoulos I."/>
        </authorList>
    </citation>
    <scope>NUCLEOTIDE SEQUENCE</scope>
    <source>
        <strain evidence="1">Race5_Kim</strain>
    </source>
</reference>
<sequence length="99" mass="10449">MAPASLYDLVVTGRELQYVAKAANGKLKLTSTSTGPTAHNVNGRELVTTIFTVDCHGQIGIVNEGILYSLKIDLETAALSFSPGLTPQTAVSSHWTSTT</sequence>
<organism evidence="1 2">
    <name type="scientific">Passalora fulva</name>
    <name type="common">Tomato leaf mold</name>
    <name type="synonym">Cladosporium fulvum</name>
    <dbReference type="NCBI Taxonomy" id="5499"/>
    <lineage>
        <taxon>Eukaryota</taxon>
        <taxon>Fungi</taxon>
        <taxon>Dikarya</taxon>
        <taxon>Ascomycota</taxon>
        <taxon>Pezizomycotina</taxon>
        <taxon>Dothideomycetes</taxon>
        <taxon>Dothideomycetidae</taxon>
        <taxon>Mycosphaerellales</taxon>
        <taxon>Mycosphaerellaceae</taxon>
        <taxon>Fulvia</taxon>
    </lineage>
</organism>
<accession>A0A9Q8PHE5</accession>
<dbReference type="Proteomes" id="UP000756132">
    <property type="component" value="Chromosome 10"/>
</dbReference>
<gene>
    <name evidence="1" type="ORF">CLAFUR5_12187</name>
</gene>
<dbReference type="GeneID" id="71992065"/>